<sequence>MALTSLLGGYGSAGAFEIKTGNDDVKVNWDNSIRYNLGYRVGQPDKAIVANPDYDDGERNFRHGIVASRLDLISEFDVSYQKAYGIRLSGAGWYDQVYHNHLSDDLTTSNAVDGNGNKVAINNYTKRYYAGPSGELLDAFAFGKFELAEIPFQIKVGRNTQFWGEGLLLNAALNGISYAQSPLDIAKGYAVPNTSIKELFRPLNNISVTAQPTSTLTIMGQYFLQWEPNRYPESGSYMGIYDFLLNGAQGGFGLTRGSDITPHQIGDWGIGARWSPEGLNGTTLGFYYRNFSDKMPQIHIDTDTGQLRFAYPDNIDLYGISFSQQILGVSVGAEFSYRHNMPLLSNPVAVATAGLPGRGDTLTARGDTLHAVLNCLGLINRTPMFDSAQWIAELNWGNWLHVSQDQFGVFKGGNGYTDIDQATKNFVSIDLNFAPTWFQVFPGADLTLPLSYSRGLIGNSVTNIMQKNAGSWSAGLSVDYLARHKFDLAYVDYFGDFRTDPATGILAVNNGDPALLKDRGTLSFTYRYTF</sequence>
<keyword evidence="2" id="KW-1185">Reference proteome</keyword>
<comment type="caution">
    <text evidence="1">The sequence shown here is derived from an EMBL/GenBank/DDBJ whole genome shotgun (WGS) entry which is preliminary data.</text>
</comment>
<dbReference type="InterPro" id="IPR010727">
    <property type="entry name" value="DUF1302"/>
</dbReference>
<evidence type="ECO:0000313" key="2">
    <source>
        <dbReference type="Proteomes" id="UP000319449"/>
    </source>
</evidence>
<dbReference type="AlphaFoldDB" id="A0A562VLQ7"/>
<dbReference type="Proteomes" id="UP000319449">
    <property type="component" value="Unassembled WGS sequence"/>
</dbReference>
<dbReference type="Pfam" id="PF06980">
    <property type="entry name" value="DUF1302"/>
    <property type="match status" value="1"/>
</dbReference>
<organism evidence="1 2">
    <name type="scientific">Geobacter argillaceus</name>
    <dbReference type="NCBI Taxonomy" id="345631"/>
    <lineage>
        <taxon>Bacteria</taxon>
        <taxon>Pseudomonadati</taxon>
        <taxon>Thermodesulfobacteriota</taxon>
        <taxon>Desulfuromonadia</taxon>
        <taxon>Geobacterales</taxon>
        <taxon>Geobacteraceae</taxon>
        <taxon>Geobacter</taxon>
    </lineage>
</organism>
<accession>A0A562VLQ7</accession>
<gene>
    <name evidence="1" type="ORF">JN12_02541</name>
</gene>
<reference evidence="1 2" key="1">
    <citation type="submission" date="2019-07" db="EMBL/GenBank/DDBJ databases">
        <title>Genomic Encyclopedia of Archaeal and Bacterial Type Strains, Phase II (KMG-II): from individual species to whole genera.</title>
        <authorList>
            <person name="Goeker M."/>
        </authorList>
    </citation>
    <scope>NUCLEOTIDE SEQUENCE [LARGE SCALE GENOMIC DNA]</scope>
    <source>
        <strain evidence="1 2">ATCC BAA-1139</strain>
    </source>
</reference>
<dbReference type="RefSeq" id="WP_170241917.1">
    <property type="nucleotide sequence ID" value="NZ_VLLN01000015.1"/>
</dbReference>
<name>A0A562VLQ7_9BACT</name>
<protein>
    <submittedName>
        <fullName evidence="1">Uncharacterized protein DUF1302</fullName>
    </submittedName>
</protein>
<proteinExistence type="predicted"/>
<evidence type="ECO:0000313" key="1">
    <source>
        <dbReference type="EMBL" id="TWJ18721.1"/>
    </source>
</evidence>
<dbReference type="EMBL" id="VLLN01000015">
    <property type="protein sequence ID" value="TWJ18721.1"/>
    <property type="molecule type" value="Genomic_DNA"/>
</dbReference>